<gene>
    <name evidence="1" type="ORF">QBC46DRAFT_412661</name>
</gene>
<reference evidence="2" key="1">
    <citation type="journal article" date="2023" name="Mol. Phylogenet. Evol.">
        <title>Genome-scale phylogeny and comparative genomics of the fungal order Sordariales.</title>
        <authorList>
            <person name="Hensen N."/>
            <person name="Bonometti L."/>
            <person name="Westerberg I."/>
            <person name="Brannstrom I.O."/>
            <person name="Guillou S."/>
            <person name="Cros-Aarteil S."/>
            <person name="Calhoun S."/>
            <person name="Haridas S."/>
            <person name="Kuo A."/>
            <person name="Mondo S."/>
            <person name="Pangilinan J."/>
            <person name="Riley R."/>
            <person name="LaButti K."/>
            <person name="Andreopoulos B."/>
            <person name="Lipzen A."/>
            <person name="Chen C."/>
            <person name="Yan M."/>
            <person name="Daum C."/>
            <person name="Ng V."/>
            <person name="Clum A."/>
            <person name="Steindorff A."/>
            <person name="Ohm R.A."/>
            <person name="Martin F."/>
            <person name="Silar P."/>
            <person name="Natvig D.O."/>
            <person name="Lalanne C."/>
            <person name="Gautier V."/>
            <person name="Ament-Velasquez S.L."/>
            <person name="Kruys A."/>
            <person name="Hutchinson M.I."/>
            <person name="Powell A.J."/>
            <person name="Barry K."/>
            <person name="Miller A.N."/>
            <person name="Grigoriev I.V."/>
            <person name="Debuchy R."/>
            <person name="Gladieux P."/>
            <person name="Hiltunen Thoren M."/>
            <person name="Johannesson H."/>
        </authorList>
    </citation>
    <scope>NUCLEOTIDE SEQUENCE [LARGE SCALE GENOMIC DNA]</scope>
    <source>
        <strain evidence="2">CBS 340.73</strain>
    </source>
</reference>
<name>A0AAN6MYF8_9PEZI</name>
<dbReference type="AlphaFoldDB" id="A0AAN6MYF8"/>
<dbReference type="Proteomes" id="UP001303473">
    <property type="component" value="Unassembled WGS sequence"/>
</dbReference>
<dbReference type="EMBL" id="MU853905">
    <property type="protein sequence ID" value="KAK3935836.1"/>
    <property type="molecule type" value="Genomic_DNA"/>
</dbReference>
<comment type="caution">
    <text evidence="1">The sequence shown here is derived from an EMBL/GenBank/DDBJ whole genome shotgun (WGS) entry which is preliminary data.</text>
</comment>
<protein>
    <submittedName>
        <fullName evidence="1">Uncharacterized protein</fullName>
    </submittedName>
</protein>
<evidence type="ECO:0000313" key="1">
    <source>
        <dbReference type="EMBL" id="KAK3935836.1"/>
    </source>
</evidence>
<keyword evidence="2" id="KW-1185">Reference proteome</keyword>
<sequence>MAVPREEGVCLFAFAVAVALPTCALKYMSSSLGSSAEVGPVPAFAKGMRAEDLIYDDGGSELLGHKREPFPWPGSLGSEGREHRGLGVLYETYDAKIRPQAISSLCVILDGRCTVFDKAVTALSPRGEKVLPGIARHVGTCRPQRGLASQPRSASCLL</sequence>
<organism evidence="1 2">
    <name type="scientific">Diplogelasinospora grovesii</name>
    <dbReference type="NCBI Taxonomy" id="303347"/>
    <lineage>
        <taxon>Eukaryota</taxon>
        <taxon>Fungi</taxon>
        <taxon>Dikarya</taxon>
        <taxon>Ascomycota</taxon>
        <taxon>Pezizomycotina</taxon>
        <taxon>Sordariomycetes</taxon>
        <taxon>Sordariomycetidae</taxon>
        <taxon>Sordariales</taxon>
        <taxon>Diplogelasinosporaceae</taxon>
        <taxon>Diplogelasinospora</taxon>
    </lineage>
</organism>
<accession>A0AAN6MYF8</accession>
<proteinExistence type="predicted"/>
<evidence type="ECO:0000313" key="2">
    <source>
        <dbReference type="Proteomes" id="UP001303473"/>
    </source>
</evidence>